<dbReference type="Pfam" id="PF12833">
    <property type="entry name" value="HTH_18"/>
    <property type="match status" value="1"/>
</dbReference>
<dbReference type="PANTHER" id="PTHR43130:SF3">
    <property type="entry name" value="HTH-TYPE TRANSCRIPTIONAL REGULATOR RV1931C"/>
    <property type="match status" value="1"/>
</dbReference>
<dbReference type="PANTHER" id="PTHR43130">
    <property type="entry name" value="ARAC-FAMILY TRANSCRIPTIONAL REGULATOR"/>
    <property type="match status" value="1"/>
</dbReference>
<dbReference type="Pfam" id="PF01965">
    <property type="entry name" value="DJ-1_PfpI"/>
    <property type="match status" value="1"/>
</dbReference>
<protein>
    <submittedName>
        <fullName evidence="5">Helix-turn-helix domain-containing protein</fullName>
    </submittedName>
</protein>
<evidence type="ECO:0000256" key="3">
    <source>
        <dbReference type="ARBA" id="ARBA00023163"/>
    </source>
</evidence>
<dbReference type="SUPFAM" id="SSF46689">
    <property type="entry name" value="Homeodomain-like"/>
    <property type="match status" value="2"/>
</dbReference>
<evidence type="ECO:0000313" key="6">
    <source>
        <dbReference type="Proteomes" id="UP001213972"/>
    </source>
</evidence>
<reference evidence="5" key="1">
    <citation type="submission" date="2023-03" db="EMBL/GenBank/DDBJ databases">
        <title>Andean soil-derived lignocellulolytic bacterial consortium as a source of novel taxa and putative plastic-active enzymes.</title>
        <authorList>
            <person name="Diaz-Garcia L."/>
            <person name="Chuvochina M."/>
            <person name="Feuerriegel G."/>
            <person name="Bunk B."/>
            <person name="Sproer C."/>
            <person name="Streit W.R."/>
            <person name="Rodriguez L.M."/>
            <person name="Overmann J."/>
            <person name="Jimenez D.J."/>
        </authorList>
    </citation>
    <scope>NUCLEOTIDE SEQUENCE</scope>
    <source>
        <strain evidence="5">MAG 4610</strain>
    </source>
</reference>
<accession>A0AAJ5W0V3</accession>
<evidence type="ECO:0000259" key="4">
    <source>
        <dbReference type="PROSITE" id="PS01124"/>
    </source>
</evidence>
<dbReference type="GO" id="GO:0003700">
    <property type="term" value="F:DNA-binding transcription factor activity"/>
    <property type="evidence" value="ECO:0007669"/>
    <property type="project" value="InterPro"/>
</dbReference>
<dbReference type="EMBL" id="CP119321">
    <property type="protein sequence ID" value="WEK12944.1"/>
    <property type="molecule type" value="Genomic_DNA"/>
</dbReference>
<organism evidence="5 6">
    <name type="scientific">Candidatus Microbacterium phytovorans</name>
    <dbReference type="NCBI Taxonomy" id="3121374"/>
    <lineage>
        <taxon>Bacteria</taxon>
        <taxon>Bacillati</taxon>
        <taxon>Actinomycetota</taxon>
        <taxon>Actinomycetes</taxon>
        <taxon>Micrococcales</taxon>
        <taxon>Microbacteriaceae</taxon>
        <taxon>Microbacterium</taxon>
    </lineage>
</organism>
<proteinExistence type="predicted"/>
<dbReference type="InterPro" id="IPR018060">
    <property type="entry name" value="HTH_AraC"/>
</dbReference>
<dbReference type="PROSITE" id="PS00041">
    <property type="entry name" value="HTH_ARAC_FAMILY_1"/>
    <property type="match status" value="1"/>
</dbReference>
<dbReference type="GO" id="GO:0043565">
    <property type="term" value="F:sequence-specific DNA binding"/>
    <property type="evidence" value="ECO:0007669"/>
    <property type="project" value="InterPro"/>
</dbReference>
<name>A0AAJ5W0V3_9MICO</name>
<dbReference type="InterPro" id="IPR029062">
    <property type="entry name" value="Class_I_gatase-like"/>
</dbReference>
<keyword evidence="2" id="KW-0238">DNA-binding</keyword>
<dbReference type="SUPFAM" id="SSF52317">
    <property type="entry name" value="Class I glutamine amidotransferase-like"/>
    <property type="match status" value="1"/>
</dbReference>
<dbReference type="Gene3D" id="3.40.50.880">
    <property type="match status" value="1"/>
</dbReference>
<dbReference type="Proteomes" id="UP001213972">
    <property type="component" value="Chromosome"/>
</dbReference>
<evidence type="ECO:0000313" key="5">
    <source>
        <dbReference type="EMBL" id="WEK12944.1"/>
    </source>
</evidence>
<keyword evidence="1" id="KW-0805">Transcription regulation</keyword>
<evidence type="ECO:0000256" key="2">
    <source>
        <dbReference type="ARBA" id="ARBA00023125"/>
    </source>
</evidence>
<dbReference type="InterPro" id="IPR009057">
    <property type="entry name" value="Homeodomain-like_sf"/>
</dbReference>
<evidence type="ECO:0000256" key="1">
    <source>
        <dbReference type="ARBA" id="ARBA00023015"/>
    </source>
</evidence>
<dbReference type="PROSITE" id="PS01124">
    <property type="entry name" value="HTH_ARAC_FAMILY_2"/>
    <property type="match status" value="1"/>
</dbReference>
<keyword evidence="3" id="KW-0804">Transcription</keyword>
<dbReference type="InterPro" id="IPR018062">
    <property type="entry name" value="HTH_AraC-typ_CS"/>
</dbReference>
<feature type="domain" description="HTH araC/xylS-type" evidence="4">
    <location>
        <begin position="214"/>
        <end position="312"/>
    </location>
</feature>
<dbReference type="InterPro" id="IPR052158">
    <property type="entry name" value="INH-QAR"/>
</dbReference>
<dbReference type="AlphaFoldDB" id="A0AAJ5W0V3"/>
<dbReference type="Gene3D" id="1.10.10.60">
    <property type="entry name" value="Homeodomain-like"/>
    <property type="match status" value="1"/>
</dbReference>
<dbReference type="SMART" id="SM00342">
    <property type="entry name" value="HTH_ARAC"/>
    <property type="match status" value="1"/>
</dbReference>
<dbReference type="CDD" id="cd03137">
    <property type="entry name" value="GATase1_AraC_1"/>
    <property type="match status" value="1"/>
</dbReference>
<dbReference type="InterPro" id="IPR002818">
    <property type="entry name" value="DJ-1/PfpI"/>
</dbReference>
<gene>
    <name evidence="5" type="ORF">P0Y48_10780</name>
</gene>
<sequence>MKTVACVVLPGFAPFEFGLACEAFGLDRSDDGIPNFDFRIVTPDPGAVPSNLGFTINVDADLTFADEADLVVLSPIPRERWAHVDERTQEVVRRAVARGAWVLTVCSGSFVAAAAGILNGRRATTHWRYADTMSAMYPEIEVDPNVLYVQDGRIITSAGTAAGIDACLHLLRIELGAELANKIARRMVVPPQRDGGQAQFIDKPLPQTASLSLAPVTDWMLQNLRSELSVDQLAARAHMSPRTFARRFKADFGTTPAAWLGRQRLLHAQRLLEQTELGLDAVAYESGFGSAAVLRQNFARALGTTPTAYRARFTCRTDMSALAS</sequence>